<feature type="region of interest" description="Disordered" evidence="1">
    <location>
        <begin position="49"/>
        <end position="108"/>
    </location>
</feature>
<evidence type="ECO:0000313" key="3">
    <source>
        <dbReference type="Proteomes" id="UP001390339"/>
    </source>
</evidence>
<evidence type="ECO:0000256" key="1">
    <source>
        <dbReference type="SAM" id="MobiDB-lite"/>
    </source>
</evidence>
<protein>
    <submittedName>
        <fullName evidence="2">Protein phosphatase 1 regulatory inhibitor subunit 16B</fullName>
    </submittedName>
</protein>
<evidence type="ECO:0000313" key="2">
    <source>
        <dbReference type="EMBL" id="KAK8848943.1"/>
    </source>
</evidence>
<dbReference type="InterPro" id="IPR036770">
    <property type="entry name" value="Ankyrin_rpt-contain_sf"/>
</dbReference>
<dbReference type="PANTHER" id="PTHR39607:SF3">
    <property type="entry name" value="BZIP DOMAIN-CONTAINING PROTEIN"/>
    <property type="match status" value="1"/>
</dbReference>
<feature type="region of interest" description="Disordered" evidence="1">
    <location>
        <begin position="124"/>
        <end position="169"/>
    </location>
</feature>
<dbReference type="CDD" id="cd14688">
    <property type="entry name" value="bZIP_YAP"/>
    <property type="match status" value="1"/>
</dbReference>
<name>A0ABR2HLS4_9PEZI</name>
<feature type="compositionally biased region" description="Polar residues" evidence="1">
    <location>
        <begin position="302"/>
        <end position="313"/>
    </location>
</feature>
<proteinExistence type="predicted"/>
<dbReference type="EMBL" id="JAPCWZ010000010">
    <property type="protein sequence ID" value="KAK8848943.1"/>
    <property type="molecule type" value="Genomic_DNA"/>
</dbReference>
<feature type="region of interest" description="Disordered" evidence="1">
    <location>
        <begin position="288"/>
        <end position="313"/>
    </location>
</feature>
<feature type="compositionally biased region" description="Low complexity" evidence="1">
    <location>
        <begin position="124"/>
        <end position="138"/>
    </location>
</feature>
<gene>
    <name evidence="2" type="ORF">PGQ11_015423</name>
</gene>
<feature type="region of interest" description="Disordered" evidence="1">
    <location>
        <begin position="204"/>
        <end position="233"/>
    </location>
</feature>
<organism evidence="2 3">
    <name type="scientific">Apiospora arundinis</name>
    <dbReference type="NCBI Taxonomy" id="335852"/>
    <lineage>
        <taxon>Eukaryota</taxon>
        <taxon>Fungi</taxon>
        <taxon>Dikarya</taxon>
        <taxon>Ascomycota</taxon>
        <taxon>Pezizomycotina</taxon>
        <taxon>Sordariomycetes</taxon>
        <taxon>Xylariomycetidae</taxon>
        <taxon>Amphisphaeriales</taxon>
        <taxon>Apiosporaceae</taxon>
        <taxon>Apiospora</taxon>
    </lineage>
</organism>
<reference evidence="2 3" key="1">
    <citation type="journal article" date="2024" name="IMA Fungus">
        <title>Apiospora arundinis, a panoply of carbohydrate-active enzymes and secondary metabolites.</title>
        <authorList>
            <person name="Sorensen T."/>
            <person name="Petersen C."/>
            <person name="Muurmann A.T."/>
            <person name="Christiansen J.V."/>
            <person name="Brundto M.L."/>
            <person name="Overgaard C.K."/>
            <person name="Boysen A.T."/>
            <person name="Wollenberg R.D."/>
            <person name="Larsen T.O."/>
            <person name="Sorensen J.L."/>
            <person name="Nielsen K.L."/>
            <person name="Sondergaard T.E."/>
        </authorList>
    </citation>
    <scope>NUCLEOTIDE SEQUENCE [LARGE SCALE GENOMIC DNA]</scope>
    <source>
        <strain evidence="2 3">AAU 773</strain>
    </source>
</reference>
<accession>A0ABR2HLS4</accession>
<sequence>MKEDEDWTQMEDTSERRKIQNRLAQRAYRRNLRKRNKEVETLREQLMRFQEADRQSANNSRDCSTRKGNTRQPDADEKVISRGSPNASFSSFGSTQNTSEPTLSSNTRLSDEWIASGYEDIDRSISSPGRCSRSSSSSQFFDRYPDLDSDDSTSFASGSPPGDHFTQSGAMDLGTQIMYDDHTRLSPLPPAYNTLHPYERGCERSGEDLELPTRPFHPINGFRSTTMPLPHNSPPRYVTPIELSRCSVPLATGERKDSVWYGCSPSIAAEPGRPLGPIPPSITDISADAPRTHSHAHVHASEQPQNDAANTDNIDPALYGASLPVWSDMSSCTVPSLLHMAISGGHTETMRLILDHWPELAHAVDFEGYTAVQRAIMTSREDVINVFIH</sequence>
<feature type="compositionally biased region" description="Polar residues" evidence="1">
    <location>
        <begin position="83"/>
        <end position="108"/>
    </location>
</feature>
<dbReference type="PANTHER" id="PTHR39607">
    <property type="entry name" value="XANTHOCILLIN BIOSYNTHESIS CLUSTER TRANSCRIPTION FACTOR XANC-RELATED"/>
    <property type="match status" value="1"/>
</dbReference>
<dbReference type="Proteomes" id="UP001390339">
    <property type="component" value="Unassembled WGS sequence"/>
</dbReference>
<dbReference type="Gene3D" id="1.25.40.20">
    <property type="entry name" value="Ankyrin repeat-containing domain"/>
    <property type="match status" value="1"/>
</dbReference>
<dbReference type="SUPFAM" id="SSF48403">
    <property type="entry name" value="Ankyrin repeat"/>
    <property type="match status" value="1"/>
</dbReference>
<dbReference type="InterPro" id="IPR052635">
    <property type="entry name" value="Sec_Metab_Biosynth_Reg"/>
</dbReference>
<keyword evidence="3" id="KW-1185">Reference proteome</keyword>
<feature type="compositionally biased region" description="Polar residues" evidence="1">
    <location>
        <begin position="55"/>
        <end position="72"/>
    </location>
</feature>
<comment type="caution">
    <text evidence="2">The sequence shown here is derived from an EMBL/GenBank/DDBJ whole genome shotgun (WGS) entry which is preliminary data.</text>
</comment>